<evidence type="ECO:0000313" key="3">
    <source>
        <dbReference type="WBParaSite" id="jg26146"/>
    </source>
</evidence>
<name>A0A915E4M6_9BILA</name>
<dbReference type="Proteomes" id="UP000887574">
    <property type="component" value="Unplaced"/>
</dbReference>
<organism evidence="2 3">
    <name type="scientific">Ditylenchus dipsaci</name>
    <dbReference type="NCBI Taxonomy" id="166011"/>
    <lineage>
        <taxon>Eukaryota</taxon>
        <taxon>Metazoa</taxon>
        <taxon>Ecdysozoa</taxon>
        <taxon>Nematoda</taxon>
        <taxon>Chromadorea</taxon>
        <taxon>Rhabditida</taxon>
        <taxon>Tylenchina</taxon>
        <taxon>Tylenchomorpha</taxon>
        <taxon>Sphaerularioidea</taxon>
        <taxon>Anguinidae</taxon>
        <taxon>Anguininae</taxon>
        <taxon>Ditylenchus</taxon>
    </lineage>
</organism>
<feature type="compositionally biased region" description="Polar residues" evidence="1">
    <location>
        <begin position="1"/>
        <end position="12"/>
    </location>
</feature>
<reference evidence="3" key="1">
    <citation type="submission" date="2022-11" db="UniProtKB">
        <authorList>
            <consortium name="WormBaseParasite"/>
        </authorList>
    </citation>
    <scope>IDENTIFICATION</scope>
</reference>
<evidence type="ECO:0000256" key="1">
    <source>
        <dbReference type="SAM" id="MobiDB-lite"/>
    </source>
</evidence>
<keyword evidence="2" id="KW-1185">Reference proteome</keyword>
<protein>
    <submittedName>
        <fullName evidence="3">Uncharacterized protein</fullName>
    </submittedName>
</protein>
<evidence type="ECO:0000313" key="2">
    <source>
        <dbReference type="Proteomes" id="UP000887574"/>
    </source>
</evidence>
<feature type="region of interest" description="Disordered" evidence="1">
    <location>
        <begin position="1"/>
        <end position="28"/>
    </location>
</feature>
<accession>A0A915E4M6</accession>
<feature type="region of interest" description="Disordered" evidence="1">
    <location>
        <begin position="72"/>
        <end position="92"/>
    </location>
</feature>
<feature type="compositionally biased region" description="Basic residues" evidence="1">
    <location>
        <begin position="13"/>
        <end position="24"/>
    </location>
</feature>
<proteinExistence type="predicted"/>
<sequence length="92" mass="10879">MKKGWTTTWTQHPNRRYRGQSLRKPRNEFENDDRFGKQVYYSDMDGVNSPADGYFANNGSNNRRSARVVRISPVPTSRSPRLTQEWRRSEDI</sequence>
<dbReference type="WBParaSite" id="jg26146">
    <property type="protein sequence ID" value="jg26146"/>
    <property type="gene ID" value="jg26146"/>
</dbReference>
<dbReference type="AlphaFoldDB" id="A0A915E4M6"/>